<sequence length="248" mass="28382">LSNRPAGQGALKNPNVSSQPKTTGPHRLGAVRIPTSTGQHDNDTLTHPPPTMASRGGPMILGTDGADFEHRQRVAAHYQISALNKSRLKYCIFFHYLLFFVMLVKLSADILDRLDIFILEIEELQIPPPLWWEYFWCLSVFLSFIGLAAVRGNRINDMKKYMVGISTVAFVPLLYCIFYYLNDVLEYVSLEEGTDLDDTDIFVWQGYPYGLLWYGFVLMAFQVHFFSLFFAWNLIKAWRARGALKKGQ</sequence>
<dbReference type="PANTHER" id="PTHR20955">
    <property type="entry name" value="PROTEIN JAGUNAL HOMOLOG 1"/>
    <property type="match status" value="1"/>
</dbReference>
<dbReference type="Pfam" id="PF07086">
    <property type="entry name" value="Jagunal"/>
    <property type="match status" value="1"/>
</dbReference>
<dbReference type="GO" id="GO:0016192">
    <property type="term" value="P:vesicle-mediated transport"/>
    <property type="evidence" value="ECO:0007669"/>
    <property type="project" value="TreeGrafter"/>
</dbReference>
<feature type="transmembrane region" description="Helical" evidence="8">
    <location>
        <begin position="162"/>
        <end position="181"/>
    </location>
</feature>
<evidence type="ECO:0000256" key="2">
    <source>
        <dbReference type="ARBA" id="ARBA00008462"/>
    </source>
</evidence>
<organism evidence="9">
    <name type="scientific">Anopheles atroparvus</name>
    <name type="common">European mosquito</name>
    <dbReference type="NCBI Taxonomy" id="41427"/>
    <lineage>
        <taxon>Eukaryota</taxon>
        <taxon>Metazoa</taxon>
        <taxon>Ecdysozoa</taxon>
        <taxon>Arthropoda</taxon>
        <taxon>Hexapoda</taxon>
        <taxon>Insecta</taxon>
        <taxon>Pterygota</taxon>
        <taxon>Neoptera</taxon>
        <taxon>Endopterygota</taxon>
        <taxon>Diptera</taxon>
        <taxon>Nematocera</taxon>
        <taxon>Culicoidea</taxon>
        <taxon>Culicidae</taxon>
        <taxon>Anophelinae</taxon>
        <taxon>Anopheles</taxon>
    </lineage>
</organism>
<evidence type="ECO:0000256" key="8">
    <source>
        <dbReference type="SAM" id="Phobius"/>
    </source>
</evidence>
<comment type="similarity">
    <text evidence="2">Belongs to the jagunal family.</text>
</comment>
<dbReference type="EnsemblMetazoa" id="AATE002121-RA">
    <property type="protein sequence ID" value="AATE002121-PA.1"/>
    <property type="gene ID" value="AATE002121"/>
</dbReference>
<dbReference type="PANTHER" id="PTHR20955:SF1">
    <property type="entry name" value="PROTEIN JAGUNAL HOMOLOG 1"/>
    <property type="match status" value="1"/>
</dbReference>
<dbReference type="InterPro" id="IPR009787">
    <property type="entry name" value="Jagunal"/>
</dbReference>
<dbReference type="AlphaFoldDB" id="A0A182IMV7"/>
<proteinExistence type="inferred from homology"/>
<evidence type="ECO:0000256" key="6">
    <source>
        <dbReference type="ARBA" id="ARBA00023136"/>
    </source>
</evidence>
<evidence type="ECO:0000313" key="9">
    <source>
        <dbReference type="EnsemblMetazoa" id="AATE002121-PA.1"/>
    </source>
</evidence>
<keyword evidence="3 8" id="KW-0812">Transmembrane</keyword>
<evidence type="ECO:0000256" key="7">
    <source>
        <dbReference type="SAM" id="MobiDB-lite"/>
    </source>
</evidence>
<evidence type="ECO:0000256" key="1">
    <source>
        <dbReference type="ARBA" id="ARBA00004477"/>
    </source>
</evidence>
<reference evidence="9" key="1">
    <citation type="submission" date="2022-08" db="UniProtKB">
        <authorList>
            <consortium name="EnsemblMetazoa"/>
        </authorList>
    </citation>
    <scope>IDENTIFICATION</scope>
    <source>
        <strain evidence="9">EBRO</strain>
    </source>
</reference>
<feature type="region of interest" description="Disordered" evidence="7">
    <location>
        <begin position="1"/>
        <end position="54"/>
    </location>
</feature>
<comment type="subcellular location">
    <subcellularLocation>
        <location evidence="1">Endoplasmic reticulum membrane</location>
        <topology evidence="1">Multi-pass membrane protein</topology>
    </subcellularLocation>
</comment>
<keyword evidence="5 8" id="KW-1133">Transmembrane helix</keyword>
<protein>
    <submittedName>
        <fullName evidence="9">Uncharacterized protein</fullName>
    </submittedName>
</protein>
<feature type="transmembrane region" description="Helical" evidence="8">
    <location>
        <begin position="90"/>
        <end position="111"/>
    </location>
</feature>
<dbReference type="VEuPathDB" id="VectorBase:AATE002121"/>
<evidence type="ECO:0000256" key="3">
    <source>
        <dbReference type="ARBA" id="ARBA00022692"/>
    </source>
</evidence>
<accession>A0A182IMV7</accession>
<feature type="transmembrane region" description="Helical" evidence="8">
    <location>
        <begin position="211"/>
        <end position="235"/>
    </location>
</feature>
<name>A0A182IMV7_ANOAO</name>
<keyword evidence="6 8" id="KW-0472">Membrane</keyword>
<dbReference type="STRING" id="41427.A0A182IMV7"/>
<evidence type="ECO:0000256" key="4">
    <source>
        <dbReference type="ARBA" id="ARBA00022824"/>
    </source>
</evidence>
<feature type="transmembrane region" description="Helical" evidence="8">
    <location>
        <begin position="131"/>
        <end position="150"/>
    </location>
</feature>
<dbReference type="GO" id="GO:0005789">
    <property type="term" value="C:endoplasmic reticulum membrane"/>
    <property type="evidence" value="ECO:0007669"/>
    <property type="project" value="UniProtKB-SubCell"/>
</dbReference>
<keyword evidence="4" id="KW-0256">Endoplasmic reticulum</keyword>
<dbReference type="GO" id="GO:0007029">
    <property type="term" value="P:endoplasmic reticulum organization"/>
    <property type="evidence" value="ECO:0007669"/>
    <property type="project" value="InterPro"/>
</dbReference>
<evidence type="ECO:0000256" key="5">
    <source>
        <dbReference type="ARBA" id="ARBA00022989"/>
    </source>
</evidence>